<name>A0ABT7WB59_9FLAO</name>
<reference evidence="3" key="1">
    <citation type="submission" date="2023-06" db="EMBL/GenBank/DDBJ databases">
        <title>Robiginitalea aurantiacus sp. nov. and Algoriphagus sediminis sp. nov., isolated from coastal sediment.</title>
        <authorList>
            <person name="Zhou Z.Y."/>
            <person name="An J."/>
            <person name="Jia Y.W."/>
            <person name="Du Z.J."/>
        </authorList>
    </citation>
    <scope>NUCLEOTIDE SEQUENCE</scope>
    <source>
        <strain evidence="3">M39</strain>
    </source>
</reference>
<dbReference type="RefSeq" id="WP_289723510.1">
    <property type="nucleotide sequence ID" value="NZ_JAUDUY010000001.1"/>
</dbReference>
<protein>
    <submittedName>
        <fullName evidence="3">Sulfite exporter TauE/SafE family protein</fullName>
    </submittedName>
</protein>
<keyword evidence="1" id="KW-0472">Membrane</keyword>
<evidence type="ECO:0000313" key="4">
    <source>
        <dbReference type="Proteomes" id="UP001174839"/>
    </source>
</evidence>
<feature type="domain" description="Urease accessory protein UreH-like transmembrane" evidence="2">
    <location>
        <begin position="4"/>
        <end position="226"/>
    </location>
</feature>
<keyword evidence="4" id="KW-1185">Reference proteome</keyword>
<feature type="transmembrane region" description="Helical" evidence="1">
    <location>
        <begin position="173"/>
        <end position="196"/>
    </location>
</feature>
<keyword evidence="1" id="KW-0812">Transmembrane</keyword>
<sequence length="232" mass="25362">MIFAFTSGLLASMLHVISGPDHLAAVTPFAIARKKKAWKIGLIWGLAHLTGMVVIGLLFLLFREAIPVEAISAYSEQLVGLVLVLIGIWALYSVFIKGGIHSHTHIHDGESPYLHKHPHSHSSTDTHSHVHKQEPKNHQAAAFSIGFLHGLAGIAHFLLFLPVLSFDSQDEAVVYIIGFGTGTVLAMTVFTLVLGRVSELATNWHNPLFFRGIRVAGGLFAIVIGVYWMFSN</sequence>
<feature type="transmembrane region" description="Helical" evidence="1">
    <location>
        <begin position="42"/>
        <end position="62"/>
    </location>
</feature>
<evidence type="ECO:0000313" key="3">
    <source>
        <dbReference type="EMBL" id="MDM9630147.1"/>
    </source>
</evidence>
<evidence type="ECO:0000256" key="1">
    <source>
        <dbReference type="SAM" id="Phobius"/>
    </source>
</evidence>
<evidence type="ECO:0000259" key="2">
    <source>
        <dbReference type="Pfam" id="PF13386"/>
    </source>
</evidence>
<feature type="transmembrane region" description="Helical" evidence="1">
    <location>
        <begin position="74"/>
        <end position="95"/>
    </location>
</feature>
<dbReference type="PANTHER" id="PTHR33876:SF4">
    <property type="entry name" value="CHLOROPLAST PROTEIN FOR GROWTH AND FERTILITY 2"/>
    <property type="match status" value="1"/>
</dbReference>
<comment type="caution">
    <text evidence="3">The sequence shown here is derived from an EMBL/GenBank/DDBJ whole genome shotgun (WGS) entry which is preliminary data.</text>
</comment>
<feature type="transmembrane region" description="Helical" evidence="1">
    <location>
        <begin position="140"/>
        <end position="161"/>
    </location>
</feature>
<keyword evidence="1" id="KW-1133">Transmembrane helix</keyword>
<dbReference type="Proteomes" id="UP001174839">
    <property type="component" value="Unassembled WGS sequence"/>
</dbReference>
<dbReference type="Pfam" id="PF13386">
    <property type="entry name" value="DsbD_2"/>
    <property type="match status" value="1"/>
</dbReference>
<dbReference type="InterPro" id="IPR052776">
    <property type="entry name" value="Chloro_ReproSupport/MetalTrans"/>
</dbReference>
<feature type="transmembrane region" description="Helical" evidence="1">
    <location>
        <begin position="208"/>
        <end position="230"/>
    </location>
</feature>
<organism evidence="3 4">
    <name type="scientific">Robiginitalea aurantiaca</name>
    <dbReference type="NCBI Taxonomy" id="3056915"/>
    <lineage>
        <taxon>Bacteria</taxon>
        <taxon>Pseudomonadati</taxon>
        <taxon>Bacteroidota</taxon>
        <taxon>Flavobacteriia</taxon>
        <taxon>Flavobacteriales</taxon>
        <taxon>Flavobacteriaceae</taxon>
        <taxon>Robiginitalea</taxon>
    </lineage>
</organism>
<proteinExistence type="predicted"/>
<accession>A0ABT7WB59</accession>
<dbReference type="PANTHER" id="PTHR33876">
    <property type="entry name" value="UNNAMED PRODUCT"/>
    <property type="match status" value="1"/>
</dbReference>
<gene>
    <name evidence="3" type="ORF">QU605_01600</name>
</gene>
<dbReference type="InterPro" id="IPR039447">
    <property type="entry name" value="UreH-like_TM_dom"/>
</dbReference>
<dbReference type="EMBL" id="JAUDUY010000001">
    <property type="protein sequence ID" value="MDM9630147.1"/>
    <property type="molecule type" value="Genomic_DNA"/>
</dbReference>